<dbReference type="InterPro" id="IPR030392">
    <property type="entry name" value="S74_ICA"/>
</dbReference>
<sequence>MKTRFKIGLFALVAVLSQTGKLVAQTGIGTTVPKTKLHVKDNGGAFRIEGTDHVFMELYPQGATTRYAYFGYPGASSTQLTFMNLFSTGNIAWGTNNVNRMFLTSDGKLSIGNSTAATTLSVGTSDGLLPGEITLFPTTAAYEGGQIIFKKSLTGSTADWIMDQYGSTASDARLRIFNTSELNGLIIKENGFIGMGNSAPTVRLQVTGDIIANSIAGSSDARFKTNIASIQNPLQKVLALRGVNFNWNTAAFPQRMFSDKMTLGFIAQEVEKVLPEIVQTENTAEGFKSVQYDKVVALLVEAMKEQQKQINQLKREVKKLKRQAR</sequence>
<evidence type="ECO:0000313" key="4">
    <source>
        <dbReference type="EMBL" id="MDU0808295.1"/>
    </source>
</evidence>
<feature type="domain" description="Peptidase S74" evidence="3">
    <location>
        <begin position="219"/>
        <end position="317"/>
    </location>
</feature>
<dbReference type="PROSITE" id="PS51688">
    <property type="entry name" value="ICA"/>
    <property type="match status" value="1"/>
</dbReference>
<dbReference type="Proteomes" id="UP001249959">
    <property type="component" value="Unassembled WGS sequence"/>
</dbReference>
<comment type="caution">
    <text evidence="4">The sequence shown here is derived from an EMBL/GenBank/DDBJ whole genome shotgun (WGS) entry which is preliminary data.</text>
</comment>
<evidence type="ECO:0000256" key="1">
    <source>
        <dbReference type="SAM" id="Coils"/>
    </source>
</evidence>
<protein>
    <submittedName>
        <fullName evidence="4">Tail fiber domain-containing protein</fullName>
    </submittedName>
</protein>
<dbReference type="InterPro" id="IPR051577">
    <property type="entry name" value="MRF-like"/>
</dbReference>
<dbReference type="EMBL" id="JAVNWW010000001">
    <property type="protein sequence ID" value="MDU0808295.1"/>
    <property type="molecule type" value="Genomic_DNA"/>
</dbReference>
<organism evidence="4 5">
    <name type="scientific">Aquirufa regiilacus</name>
    <dbReference type="NCBI Taxonomy" id="3024868"/>
    <lineage>
        <taxon>Bacteria</taxon>
        <taxon>Pseudomonadati</taxon>
        <taxon>Bacteroidota</taxon>
        <taxon>Cytophagia</taxon>
        <taxon>Cytophagales</taxon>
        <taxon>Flectobacillaceae</taxon>
        <taxon>Aquirufa</taxon>
    </lineage>
</organism>
<name>A0ABU3TR00_9BACT</name>
<dbReference type="RefSeq" id="WP_315575397.1">
    <property type="nucleotide sequence ID" value="NZ_JARDXH010000002.1"/>
</dbReference>
<keyword evidence="5" id="KW-1185">Reference proteome</keyword>
<dbReference type="PANTHER" id="PTHR13029">
    <property type="match status" value="1"/>
</dbReference>
<gene>
    <name evidence="4" type="ORF">PQG45_04515</name>
</gene>
<dbReference type="Pfam" id="PF13884">
    <property type="entry name" value="Peptidase_S74"/>
    <property type="match status" value="1"/>
</dbReference>
<evidence type="ECO:0000313" key="5">
    <source>
        <dbReference type="Proteomes" id="UP001249959"/>
    </source>
</evidence>
<dbReference type="PANTHER" id="PTHR13029:SF18">
    <property type="entry name" value="MYELIN REGULATORY FACTOR HOMOLOG 1"/>
    <property type="match status" value="1"/>
</dbReference>
<evidence type="ECO:0000259" key="3">
    <source>
        <dbReference type="PROSITE" id="PS51688"/>
    </source>
</evidence>
<accession>A0ABU3TR00</accession>
<keyword evidence="2" id="KW-0732">Signal</keyword>
<feature type="coiled-coil region" evidence="1">
    <location>
        <begin position="296"/>
        <end position="323"/>
    </location>
</feature>
<dbReference type="Gene3D" id="1.10.10.10">
    <property type="entry name" value="Winged helix-like DNA-binding domain superfamily/Winged helix DNA-binding domain"/>
    <property type="match status" value="1"/>
</dbReference>
<dbReference type="InterPro" id="IPR036388">
    <property type="entry name" value="WH-like_DNA-bd_sf"/>
</dbReference>
<keyword evidence="1" id="KW-0175">Coiled coil</keyword>
<evidence type="ECO:0000256" key="2">
    <source>
        <dbReference type="SAM" id="SignalP"/>
    </source>
</evidence>
<reference evidence="4 5" key="1">
    <citation type="submission" date="2023-09" db="EMBL/GenBank/DDBJ databases">
        <title>Aquirufa genomes.</title>
        <authorList>
            <person name="Pitt A."/>
        </authorList>
    </citation>
    <scope>NUCLEOTIDE SEQUENCE [LARGE SCALE GENOMIC DNA]</scope>
    <source>
        <strain evidence="4 5">LEOWEIH-7C</strain>
    </source>
</reference>
<proteinExistence type="predicted"/>
<feature type="signal peptide" evidence="2">
    <location>
        <begin position="1"/>
        <end position="24"/>
    </location>
</feature>
<feature type="chain" id="PRO_5046825811" evidence="2">
    <location>
        <begin position="25"/>
        <end position="325"/>
    </location>
</feature>